<evidence type="ECO:0000313" key="3">
    <source>
        <dbReference type="Proteomes" id="UP000672032"/>
    </source>
</evidence>
<evidence type="ECO:0000256" key="1">
    <source>
        <dbReference type="SAM" id="Coils"/>
    </source>
</evidence>
<sequence length="684" mass="79150">MTVSNRATYTALESGLTSILKAELVSKQAELLSLAQEVNIEESTVQHLCKQVERKRLEAHEISSEWTEKSGALLSKKNKHELLLEDIRMQTAYLERLRHVETGGSKEYTFEEHLKQENKELEAKYDRLQQDLRDVKASTDEEITRLKVGVDALTITNRYTRASLNQKIDVLKAENRALMITNQEEKASMGEEIDSLKAEVASLTTINKNVRRSMEENERLNWELNELSDRVLDEKNYLEKWNEGLKKEVEGLKSSVNDLTYRNIALKEEVEGLKLSVEDLTHSNAALKRLRDTYGDLKAKATFLDDEERTSWEEHPRVKELIAKREAEMLDKHKALIELGAKVRKSFIERNQPGNSSSSSSSSEEVLPKSLEALFQNPNPIADALVFSPAPVGYRTTTCRLDGTYSYSYIYGVEWSTVLRLKSCFNFVQLIKEYARMKTWNPQSFMGSDFFKAWSKMGVSFSDMNLEETEEWTDDLSNYAEVTSAFLAAKKGQEVRVANKARDEKISTALKRRVMAAGIAIRSRYLEMMLPAEERNLEIISKGDEAAHYADAELDAALYDDRLLEGLAPLTNTCTYTQVYKHLPIVIQCMRGKPYNYVENYIQMLNWYARVFQWHYNSRDFHRTKLYAAWPNKFFEMIGKEIYLAIGYFTVNMQDPSHDIFWKNLQTLYLEEETENKRKHRRVD</sequence>
<keyword evidence="3" id="KW-1185">Reference proteome</keyword>
<gene>
    <name evidence="2" type="ORF">DSL72_007629</name>
</gene>
<name>A0A8A3PIF9_9HELO</name>
<accession>A0A8A3PIF9</accession>
<organism evidence="2 3">
    <name type="scientific">Monilinia vaccinii-corymbosi</name>
    <dbReference type="NCBI Taxonomy" id="61207"/>
    <lineage>
        <taxon>Eukaryota</taxon>
        <taxon>Fungi</taxon>
        <taxon>Dikarya</taxon>
        <taxon>Ascomycota</taxon>
        <taxon>Pezizomycotina</taxon>
        <taxon>Leotiomycetes</taxon>
        <taxon>Helotiales</taxon>
        <taxon>Sclerotiniaceae</taxon>
        <taxon>Monilinia</taxon>
    </lineage>
</organism>
<evidence type="ECO:0000313" key="2">
    <source>
        <dbReference type="EMBL" id="QSZ34771.1"/>
    </source>
</evidence>
<dbReference type="EMBL" id="CP063409">
    <property type="protein sequence ID" value="QSZ34771.1"/>
    <property type="molecule type" value="Genomic_DNA"/>
</dbReference>
<protein>
    <submittedName>
        <fullName evidence="2">Uncharacterized protein</fullName>
    </submittedName>
</protein>
<reference evidence="2" key="1">
    <citation type="submission" date="2020-10" db="EMBL/GenBank/DDBJ databases">
        <title>Genome Sequence of Monilinia vaccinii-corymbosi Sheds Light on Mummy Berry Disease Infection of Blueberry and Mating Type.</title>
        <authorList>
            <person name="Yow A.G."/>
            <person name="Zhang Y."/>
            <person name="Bansal K."/>
            <person name="Eacker S.M."/>
            <person name="Sullivan S."/>
            <person name="Liachko I."/>
            <person name="Cubeta M.A."/>
            <person name="Rollins J.A."/>
            <person name="Ashrafi H."/>
        </authorList>
    </citation>
    <scope>NUCLEOTIDE SEQUENCE</scope>
    <source>
        <strain evidence="2">RL-1</strain>
    </source>
</reference>
<keyword evidence="1" id="KW-0175">Coiled coil</keyword>
<dbReference type="Proteomes" id="UP000672032">
    <property type="component" value="Chromosome 5"/>
</dbReference>
<dbReference type="OrthoDB" id="3560679at2759"/>
<proteinExistence type="predicted"/>
<dbReference type="AlphaFoldDB" id="A0A8A3PIF9"/>
<feature type="coiled-coil region" evidence="1">
    <location>
        <begin position="111"/>
        <end position="181"/>
    </location>
</feature>